<dbReference type="Proteomes" id="UP001190700">
    <property type="component" value="Unassembled WGS sequence"/>
</dbReference>
<keyword evidence="2" id="KW-1185">Reference proteome</keyword>
<comment type="caution">
    <text evidence="1">The sequence shown here is derived from an EMBL/GenBank/DDBJ whole genome shotgun (WGS) entry which is preliminary data.</text>
</comment>
<organism evidence="1 2">
    <name type="scientific">Cymbomonas tetramitiformis</name>
    <dbReference type="NCBI Taxonomy" id="36881"/>
    <lineage>
        <taxon>Eukaryota</taxon>
        <taxon>Viridiplantae</taxon>
        <taxon>Chlorophyta</taxon>
        <taxon>Pyramimonadophyceae</taxon>
        <taxon>Pyramimonadales</taxon>
        <taxon>Pyramimonadaceae</taxon>
        <taxon>Cymbomonas</taxon>
    </lineage>
</organism>
<sequence>MQDCTGMSPIDAATLLAKPVSTLSQAFIGEDAQFAMLFTLDNATVTDAIADFNAALFTTRRKNTLGDEEVMAQFIAALDANYYQLVVSVLFVAARPVRTLADKVNGKGFTPRAGKPFLNNNRRMKTRLTAETLSQSGGKPEIFEDISACPFAVGDCVQDDVSKHT</sequence>
<reference evidence="1 2" key="1">
    <citation type="journal article" date="2015" name="Genome Biol. Evol.">
        <title>Comparative Genomics of a Bacterivorous Green Alga Reveals Evolutionary Causalities and Consequences of Phago-Mixotrophic Mode of Nutrition.</title>
        <authorList>
            <person name="Burns J.A."/>
            <person name="Paasch A."/>
            <person name="Narechania A."/>
            <person name="Kim E."/>
        </authorList>
    </citation>
    <scope>NUCLEOTIDE SEQUENCE [LARGE SCALE GENOMIC DNA]</scope>
    <source>
        <strain evidence="1 2">PLY_AMNH</strain>
    </source>
</reference>
<protein>
    <submittedName>
        <fullName evidence="1">Uncharacterized protein</fullName>
    </submittedName>
</protein>
<accession>A0AAE0GC45</accession>
<gene>
    <name evidence="1" type="ORF">CYMTET_16576</name>
</gene>
<evidence type="ECO:0000313" key="2">
    <source>
        <dbReference type="Proteomes" id="UP001190700"/>
    </source>
</evidence>
<evidence type="ECO:0000313" key="1">
    <source>
        <dbReference type="EMBL" id="KAK3275277.1"/>
    </source>
</evidence>
<name>A0AAE0GC45_9CHLO</name>
<proteinExistence type="predicted"/>
<dbReference type="EMBL" id="LGRX02007318">
    <property type="protein sequence ID" value="KAK3275277.1"/>
    <property type="molecule type" value="Genomic_DNA"/>
</dbReference>
<dbReference type="AlphaFoldDB" id="A0AAE0GC45"/>